<proteinExistence type="inferred from homology"/>
<sequence length="773" mass="86631">MSEANDGQGLLAGASGRSILILYGTETGHSQEIADELGQVTERLRFRTVVEEMNNAELRDLVRYSLVIFVTSTTGQGDMPRNIVAFWKSLLRKRLPPTCLARLKFTIFGLGDSSYPKFNWAARKLQKRLLQLGATEFYPAGEGDERHDDGIDSIYLPWSQGLKEHLLDNYPLPPPLEPIADEVLLPPKYPLKFLPTMESARHRLDGLTGEALEKEKDALFEEFREKNAALSHVEHPRPASYQLDEDVDRLTYGRGIEHFARLDERQTDLSLQGHRADALDKDNLLTDHPQKYLLHAASKDTPDMPPPIILPIPNTYNAIVTQNKRITPLDHWQDVRHLKLTVKIESENAIPELLPGSTLTIYPKNYPEDAQKLIDLMGWASVADKPIDWPDRNTTSDSLSNPPKRSDPKLSGLGHPPSNLHYLRNSTLRDLLIHNLDITSVPNRTFIKRLAHFTKDEREKERLLELTHADGTQEFYDYTSRPRRTILEVLEDFKNVKIPLDYLLELIPVIRGREFSIANGGLSLKGASGPELITVELVVALVEYKTIIRKPRQGLCSRYIRWLFEDTLIGVSIKTGNPPPCSGRSAKRPLIAIATGTGIAPVRSLIHERDMYNDEEQPVGPQLLFFGCRNRAADFYFADEWARRGVEVRPAFSRDPGAALEAGVALAPPTGLSLTSGDLAEAAALGVGASAQWLASDYDRGKNYVQHVIRRHAARVCELLRRDAVVVLCGNSGRMPVSVRAALLDALVLGGLAKDKDEAEAFFAEVSFWQETW</sequence>
<dbReference type="SUPFAM" id="SSF63380">
    <property type="entry name" value="Riboflavin synthase domain-like"/>
    <property type="match status" value="1"/>
</dbReference>
<dbReference type="InterPro" id="IPR017927">
    <property type="entry name" value="FAD-bd_FR_type"/>
</dbReference>
<dbReference type="InterPro" id="IPR008254">
    <property type="entry name" value="Flavodoxin/NO_synth"/>
</dbReference>
<keyword evidence="3 9" id="KW-0963">Cytoplasm</keyword>
<dbReference type="InterPro" id="IPR028879">
    <property type="entry name" value="NDOR1"/>
</dbReference>
<comment type="cofactor">
    <cofactor evidence="2 9">
        <name>FAD</name>
        <dbReference type="ChEBI" id="CHEBI:57692"/>
    </cofactor>
</comment>
<gene>
    <name evidence="9" type="primary">TAH18</name>
    <name evidence="13" type="ORF">NKR23_g4594</name>
</gene>
<feature type="binding site" evidence="9">
    <location>
        <position position="145"/>
    </location>
    <ligand>
        <name>FMN</name>
        <dbReference type="ChEBI" id="CHEBI:58210"/>
    </ligand>
</feature>
<feature type="region of interest" description="Disordered" evidence="10">
    <location>
        <begin position="390"/>
        <end position="416"/>
    </location>
</feature>
<evidence type="ECO:0000256" key="5">
    <source>
        <dbReference type="ARBA" id="ARBA00022643"/>
    </source>
</evidence>
<dbReference type="PANTHER" id="PTHR19384">
    <property type="entry name" value="NITRIC OXIDE SYNTHASE-RELATED"/>
    <property type="match status" value="1"/>
</dbReference>
<dbReference type="InterPro" id="IPR001094">
    <property type="entry name" value="Flavdoxin-like"/>
</dbReference>
<keyword evidence="5 9" id="KW-0288">FMN</keyword>
<dbReference type="PRINTS" id="PR00371">
    <property type="entry name" value="FPNCR"/>
</dbReference>
<dbReference type="InterPro" id="IPR017938">
    <property type="entry name" value="Riboflavin_synthase-like_b-brl"/>
</dbReference>
<feature type="binding site" evidence="9">
    <location>
        <begin position="72"/>
        <end position="75"/>
    </location>
    <ligand>
        <name>FMN</name>
        <dbReference type="ChEBI" id="CHEBI:58210"/>
    </ligand>
</feature>
<feature type="domain" description="FAD-binding FR-type" evidence="12">
    <location>
        <begin position="313"/>
        <end position="581"/>
    </location>
</feature>
<evidence type="ECO:0000256" key="10">
    <source>
        <dbReference type="SAM" id="MobiDB-lite"/>
    </source>
</evidence>
<reference evidence="13" key="1">
    <citation type="submission" date="2022-07" db="EMBL/GenBank/DDBJ databases">
        <title>Fungi with potential for degradation of polypropylene.</title>
        <authorList>
            <person name="Gostincar C."/>
        </authorList>
    </citation>
    <scope>NUCLEOTIDE SEQUENCE</scope>
    <source>
        <strain evidence="13">EXF-13308</strain>
    </source>
</reference>
<dbReference type="Proteomes" id="UP001174694">
    <property type="component" value="Unassembled WGS sequence"/>
</dbReference>
<feature type="compositionally biased region" description="Polar residues" evidence="10">
    <location>
        <begin position="392"/>
        <end position="403"/>
    </location>
</feature>
<evidence type="ECO:0000256" key="7">
    <source>
        <dbReference type="ARBA" id="ARBA00022857"/>
    </source>
</evidence>
<dbReference type="GO" id="GO:0010181">
    <property type="term" value="F:FMN binding"/>
    <property type="evidence" value="ECO:0007669"/>
    <property type="project" value="UniProtKB-UniRule"/>
</dbReference>
<dbReference type="InterPro" id="IPR029039">
    <property type="entry name" value="Flavoprotein-like_sf"/>
</dbReference>
<dbReference type="FunFam" id="1.20.990.10:FF:000013">
    <property type="entry name" value="NADPH-dependent diflavin oxidoreductase 1"/>
    <property type="match status" value="1"/>
</dbReference>
<feature type="domain" description="Flavodoxin-like" evidence="11">
    <location>
        <begin position="19"/>
        <end position="163"/>
    </location>
</feature>
<evidence type="ECO:0000259" key="11">
    <source>
        <dbReference type="PROSITE" id="PS50902"/>
    </source>
</evidence>
<dbReference type="PANTHER" id="PTHR19384:SF10">
    <property type="entry name" value="NADPH-DEPENDENT DIFLAVIN OXIDOREDUCTASE 1"/>
    <property type="match status" value="1"/>
</dbReference>
<dbReference type="PROSITE" id="PS50902">
    <property type="entry name" value="FLAVODOXIN_LIKE"/>
    <property type="match status" value="1"/>
</dbReference>
<dbReference type="GO" id="GO:0160246">
    <property type="term" value="F:NADPH-iron-sulfur [2Fe-2S] protein oxidoreductase activity"/>
    <property type="evidence" value="ECO:0007669"/>
    <property type="project" value="InterPro"/>
</dbReference>
<dbReference type="InterPro" id="IPR001709">
    <property type="entry name" value="Flavoprot_Pyr_Nucl_cyt_Rdtase"/>
</dbReference>
<feature type="binding site" evidence="9">
    <location>
        <position position="597"/>
    </location>
    <ligand>
        <name>NADP(+)</name>
        <dbReference type="ChEBI" id="CHEBI:58349"/>
    </ligand>
</feature>
<dbReference type="Gene3D" id="3.40.50.80">
    <property type="entry name" value="Nucleotide-binding domain of ferredoxin-NADP reductase (FNR) module"/>
    <property type="match status" value="1"/>
</dbReference>
<evidence type="ECO:0000256" key="3">
    <source>
        <dbReference type="ARBA" id="ARBA00022490"/>
    </source>
</evidence>
<evidence type="ECO:0000313" key="13">
    <source>
        <dbReference type="EMBL" id="KAJ9149073.1"/>
    </source>
</evidence>
<dbReference type="Gene3D" id="3.40.50.360">
    <property type="match status" value="1"/>
</dbReference>
<evidence type="ECO:0000256" key="6">
    <source>
        <dbReference type="ARBA" id="ARBA00022827"/>
    </source>
</evidence>
<dbReference type="GO" id="GO:0050661">
    <property type="term" value="F:NADP binding"/>
    <property type="evidence" value="ECO:0007669"/>
    <property type="project" value="UniProtKB-UniRule"/>
</dbReference>
<comment type="similarity">
    <text evidence="9">In the C-terminal section; belongs to the flavoprotein pyridine nucleotide cytochrome reductase family.</text>
</comment>
<evidence type="ECO:0000313" key="14">
    <source>
        <dbReference type="Proteomes" id="UP001174694"/>
    </source>
</evidence>
<dbReference type="AlphaFoldDB" id="A0AA38VV47"/>
<keyword evidence="8 9" id="KW-0560">Oxidoreductase</keyword>
<dbReference type="GO" id="GO:0016651">
    <property type="term" value="F:oxidoreductase activity, acting on NAD(P)H"/>
    <property type="evidence" value="ECO:0007669"/>
    <property type="project" value="UniProtKB-UniRule"/>
</dbReference>
<accession>A0AA38VV47</accession>
<dbReference type="InterPro" id="IPR003097">
    <property type="entry name" value="CysJ-like_FAD-binding"/>
</dbReference>
<dbReference type="Gene3D" id="2.40.30.10">
    <property type="entry name" value="Translation factors"/>
    <property type="match status" value="1"/>
</dbReference>
<dbReference type="Pfam" id="PF00258">
    <property type="entry name" value="Flavodoxin_1"/>
    <property type="match status" value="1"/>
</dbReference>
<dbReference type="GO" id="GO:0050660">
    <property type="term" value="F:flavin adenine dinucleotide binding"/>
    <property type="evidence" value="ECO:0007669"/>
    <property type="project" value="UniProtKB-UniRule"/>
</dbReference>
<comment type="similarity">
    <text evidence="9">In the N-terminal section; belongs to the flavodoxin family.</text>
</comment>
<dbReference type="InterPro" id="IPR039261">
    <property type="entry name" value="FNR_nucleotide-bd"/>
</dbReference>
<comment type="caution">
    <text evidence="9">Lacks conserved residue(s) required for the propagation of feature annotation.</text>
</comment>
<comment type="caution">
    <text evidence="13">The sequence shown here is derived from an EMBL/GenBank/DDBJ whole genome shotgun (WGS) entry which is preliminary data.</text>
</comment>
<dbReference type="Gene3D" id="1.20.990.10">
    <property type="entry name" value="NADPH-cytochrome p450 Reductase, Chain A, domain 3"/>
    <property type="match status" value="1"/>
</dbReference>
<feature type="binding site" evidence="9">
    <location>
        <begin position="110"/>
        <end position="119"/>
    </location>
    <ligand>
        <name>FMN</name>
        <dbReference type="ChEBI" id="CHEBI:58210"/>
    </ligand>
</feature>
<dbReference type="InterPro" id="IPR001433">
    <property type="entry name" value="OxRdtase_FAD/NAD-bd"/>
</dbReference>
<evidence type="ECO:0000256" key="1">
    <source>
        <dbReference type="ARBA" id="ARBA00001917"/>
    </source>
</evidence>
<name>A0AA38VV47_9PEZI</name>
<feature type="binding site" evidence="9">
    <location>
        <position position="483"/>
    </location>
    <ligand>
        <name>FAD</name>
        <dbReference type="ChEBI" id="CHEBI:57692"/>
    </ligand>
</feature>
<comment type="function">
    <text evidence="9">NADPH-dependent reductase which is a central component of the cytosolic iron-sulfur (Fe-S) protein assembly (CIA) machinery. Transfers electrons from NADPH via its FAD and FMN prosthetic groups to the [2Fe-2S] cluster of DRE2, another key component of the CIA machinery. In turn, this reduced cluster provides electrons for assembly of cytosolic iron-sulfur cluster proteins. Positively controls H(2)O(2)-induced cell death.</text>
</comment>
<keyword evidence="7 9" id="KW-0521">NADP</keyword>
<dbReference type="HAMAP" id="MF_03178">
    <property type="entry name" value="NDOR1"/>
    <property type="match status" value="1"/>
</dbReference>
<evidence type="ECO:0000256" key="8">
    <source>
        <dbReference type="ARBA" id="ARBA00023002"/>
    </source>
</evidence>
<comment type="cofactor">
    <cofactor evidence="1 9">
        <name>FMN</name>
        <dbReference type="ChEBI" id="CHEBI:58210"/>
    </cofactor>
</comment>
<dbReference type="PROSITE" id="PS51384">
    <property type="entry name" value="FAD_FR"/>
    <property type="match status" value="1"/>
</dbReference>
<comment type="catalytic activity">
    <reaction evidence="9">
        <text>2 oxidized [2Fe-2S]-[protein] + NADPH = 2 reduced [2Fe-2S]-[protein] + NADP(+) + H(+)</text>
        <dbReference type="Rhea" id="RHEA:67716"/>
        <dbReference type="Rhea" id="RHEA-COMP:17327"/>
        <dbReference type="Rhea" id="RHEA-COMP:17328"/>
        <dbReference type="ChEBI" id="CHEBI:15378"/>
        <dbReference type="ChEBI" id="CHEBI:33737"/>
        <dbReference type="ChEBI" id="CHEBI:33738"/>
        <dbReference type="ChEBI" id="CHEBI:57783"/>
        <dbReference type="ChEBI" id="CHEBI:58349"/>
    </reaction>
</comment>
<comment type="similarity">
    <text evidence="9">Belongs to the NADPH-dependent diflavin oxidoreductase NDOR1 family.</text>
</comment>
<dbReference type="EMBL" id="JANBVO010000011">
    <property type="protein sequence ID" value="KAJ9149073.1"/>
    <property type="molecule type" value="Genomic_DNA"/>
</dbReference>
<feature type="binding site" evidence="9">
    <location>
        <begin position="653"/>
        <end position="654"/>
    </location>
    <ligand>
        <name>NADP(+)</name>
        <dbReference type="ChEBI" id="CHEBI:58349"/>
    </ligand>
</feature>
<evidence type="ECO:0000259" key="12">
    <source>
        <dbReference type="PROSITE" id="PS51384"/>
    </source>
</evidence>
<protein>
    <recommendedName>
        <fullName evidence="9">NADPH-dependent diflavin oxidoreductase 1</fullName>
        <ecNumber evidence="9">1.18.1.-</ecNumber>
    </recommendedName>
    <alternativeName>
        <fullName evidence="9">NADPH-dependent FMN and FAD-containing oxidoreductase</fullName>
    </alternativeName>
</protein>
<dbReference type="GO" id="GO:0016226">
    <property type="term" value="P:iron-sulfur cluster assembly"/>
    <property type="evidence" value="ECO:0007669"/>
    <property type="project" value="UniProtKB-UniRule"/>
</dbReference>
<dbReference type="FunFam" id="3.40.50.360:FF:000034">
    <property type="entry name" value="NADPH-dependent diflavin oxidoreductase 1"/>
    <property type="match status" value="1"/>
</dbReference>
<organism evidence="13 14">
    <name type="scientific">Pleurostoma richardsiae</name>
    <dbReference type="NCBI Taxonomy" id="41990"/>
    <lineage>
        <taxon>Eukaryota</taxon>
        <taxon>Fungi</taxon>
        <taxon>Dikarya</taxon>
        <taxon>Ascomycota</taxon>
        <taxon>Pezizomycotina</taxon>
        <taxon>Sordariomycetes</taxon>
        <taxon>Sordariomycetidae</taxon>
        <taxon>Calosphaeriales</taxon>
        <taxon>Pleurostomataceae</taxon>
        <taxon>Pleurostoma</taxon>
    </lineage>
</organism>
<keyword evidence="14" id="KW-1185">Reference proteome</keyword>
<dbReference type="Pfam" id="PF00667">
    <property type="entry name" value="FAD_binding_1"/>
    <property type="match status" value="1"/>
</dbReference>
<keyword evidence="6 9" id="KW-0274">FAD</keyword>
<feature type="binding site" evidence="9">
    <location>
        <begin position="513"/>
        <end position="516"/>
    </location>
    <ligand>
        <name>FAD</name>
        <dbReference type="ChEBI" id="CHEBI:57692"/>
    </ligand>
</feature>
<feature type="binding site" evidence="9">
    <location>
        <position position="773"/>
    </location>
    <ligand>
        <name>FAD</name>
        <dbReference type="ChEBI" id="CHEBI:57692"/>
    </ligand>
</feature>
<evidence type="ECO:0000256" key="2">
    <source>
        <dbReference type="ARBA" id="ARBA00001974"/>
    </source>
</evidence>
<dbReference type="EC" id="1.18.1.-" evidence="9"/>
<feature type="binding site" evidence="9">
    <location>
        <begin position="554"/>
        <end position="557"/>
    </location>
    <ligand>
        <name>FAD</name>
        <dbReference type="ChEBI" id="CHEBI:57692"/>
    </ligand>
</feature>
<dbReference type="GO" id="GO:0005829">
    <property type="term" value="C:cytosol"/>
    <property type="evidence" value="ECO:0007669"/>
    <property type="project" value="TreeGrafter"/>
</dbReference>
<keyword evidence="4 9" id="KW-0285">Flavoprotein</keyword>
<feature type="binding site" evidence="9">
    <location>
        <begin position="702"/>
        <end position="706"/>
    </location>
    <ligand>
        <name>NADP(+)</name>
        <dbReference type="ChEBI" id="CHEBI:58349"/>
    </ligand>
</feature>
<dbReference type="SUPFAM" id="SSF52343">
    <property type="entry name" value="Ferredoxin reductase-like, C-terminal NADP-linked domain"/>
    <property type="match status" value="1"/>
</dbReference>
<dbReference type="Pfam" id="PF00175">
    <property type="entry name" value="NAD_binding_1"/>
    <property type="match status" value="1"/>
</dbReference>
<dbReference type="InterPro" id="IPR023173">
    <property type="entry name" value="NADPH_Cyt_P450_Rdtase_alpha"/>
</dbReference>
<comment type="subunit">
    <text evidence="9">Interacts with DRE2; as part of the cytosolic iron-sulfur (Fe-S) protein assembly (CIA) machinery.</text>
</comment>
<dbReference type="GO" id="GO:0005739">
    <property type="term" value="C:mitochondrion"/>
    <property type="evidence" value="ECO:0007669"/>
    <property type="project" value="UniProtKB-SubCell"/>
</dbReference>
<dbReference type="PRINTS" id="PR00369">
    <property type="entry name" value="FLAVODOXIN"/>
</dbReference>
<keyword evidence="9" id="KW-0496">Mitochondrion</keyword>
<dbReference type="SUPFAM" id="SSF52218">
    <property type="entry name" value="Flavoproteins"/>
    <property type="match status" value="1"/>
</dbReference>
<evidence type="ECO:0000256" key="9">
    <source>
        <dbReference type="HAMAP-Rule" id="MF_03178"/>
    </source>
</evidence>
<evidence type="ECO:0000256" key="4">
    <source>
        <dbReference type="ARBA" id="ARBA00022630"/>
    </source>
</evidence>
<comment type="subcellular location">
    <subcellularLocation>
        <location evidence="9">Cytoplasm</location>
    </subcellularLocation>
    <subcellularLocation>
        <location evidence="9">Mitochondrion</location>
    </subcellularLocation>
    <text evidence="9">Relocalizes to mitochondria after H(2)O(2) exposure.</text>
</comment>